<dbReference type="InterPro" id="IPR029063">
    <property type="entry name" value="SAM-dependent_MTases_sf"/>
</dbReference>
<feature type="compositionally biased region" description="Polar residues" evidence="4">
    <location>
        <begin position="456"/>
        <end position="467"/>
    </location>
</feature>
<reference evidence="5" key="1">
    <citation type="submission" date="2014-11" db="EMBL/GenBank/DDBJ databases">
        <authorList>
            <person name="Otto D Thomas"/>
            <person name="Naeem Raeece"/>
        </authorList>
    </citation>
    <scope>NUCLEOTIDE SEQUENCE</scope>
</reference>
<evidence type="ECO:0000256" key="1">
    <source>
        <dbReference type="ARBA" id="ARBA00009725"/>
    </source>
</evidence>
<dbReference type="AlphaFoldDB" id="A0A0G4H2D0"/>
<feature type="compositionally biased region" description="Polar residues" evidence="4">
    <location>
        <begin position="385"/>
        <end position="404"/>
    </location>
</feature>
<keyword evidence="2" id="KW-0489">Methyltransferase</keyword>
<accession>A0A0G4H2D0</accession>
<keyword evidence="3" id="KW-0808">Transferase</keyword>
<evidence type="ECO:0000256" key="3">
    <source>
        <dbReference type="ARBA" id="ARBA00022679"/>
    </source>
</evidence>
<dbReference type="VEuPathDB" id="CryptoDB:Cvel_5584"/>
<evidence type="ECO:0000256" key="2">
    <source>
        <dbReference type="ARBA" id="ARBA00022603"/>
    </source>
</evidence>
<dbReference type="EMBL" id="CDMZ01001798">
    <property type="protein sequence ID" value="CEM37706.1"/>
    <property type="molecule type" value="Genomic_DNA"/>
</dbReference>
<evidence type="ECO:0000313" key="5">
    <source>
        <dbReference type="EMBL" id="CEM37706.1"/>
    </source>
</evidence>
<organism evidence="5">
    <name type="scientific">Chromera velia CCMP2878</name>
    <dbReference type="NCBI Taxonomy" id="1169474"/>
    <lineage>
        <taxon>Eukaryota</taxon>
        <taxon>Sar</taxon>
        <taxon>Alveolata</taxon>
        <taxon>Colpodellida</taxon>
        <taxon>Chromeraceae</taxon>
        <taxon>Chromera</taxon>
    </lineage>
</organism>
<dbReference type="Pfam" id="PF13489">
    <property type="entry name" value="Methyltransf_23"/>
    <property type="match status" value="1"/>
</dbReference>
<dbReference type="SUPFAM" id="SSF53335">
    <property type="entry name" value="S-adenosyl-L-methionine-dependent methyltransferases"/>
    <property type="match status" value="1"/>
</dbReference>
<feature type="region of interest" description="Disordered" evidence="4">
    <location>
        <begin position="381"/>
        <end position="482"/>
    </location>
</feature>
<dbReference type="InterPro" id="IPR026113">
    <property type="entry name" value="METTL2/6/8-like"/>
</dbReference>
<dbReference type="PhylomeDB" id="A0A0G4H2D0"/>
<dbReference type="CDD" id="cd02440">
    <property type="entry name" value="AdoMet_MTases"/>
    <property type="match status" value="1"/>
</dbReference>
<dbReference type="PANTHER" id="PTHR22809">
    <property type="entry name" value="METHYLTRANSFERASE-RELATED"/>
    <property type="match status" value="1"/>
</dbReference>
<dbReference type="Gene3D" id="3.40.50.150">
    <property type="entry name" value="Vaccinia Virus protein VP39"/>
    <property type="match status" value="1"/>
</dbReference>
<name>A0A0G4H2D0_9ALVE</name>
<dbReference type="PANTHER" id="PTHR22809:SF5">
    <property type="entry name" value="TRNA N(3)-METHYLCYTIDINE METHYLTRANSFERASE METTL6"/>
    <property type="match status" value="1"/>
</dbReference>
<gene>
    <name evidence="5" type="ORF">Cvel_5584</name>
</gene>
<sequence>MSDRRQKEPSFGQAGKAMEGYSFVRDITISDEYVKQAREILDENPEGVQEFWVEKYEKEAKRNWDLFYKRNRTNFFKDRNYLKHEFEEIGIIDDKDMEGRETLFVEVGCGVGNTILPLLKRHAHLTAIGFDFSPRAVQMLQERFDMEKEGLRKREFLRALDPFVQRAQMRNQSEETAPKRCPAKRRSISLDSARAHCTSTEARGAKSALCSCPYNVLSRILRTKMKWTKPLEVPQHLGSLRQAAVFDITHGEVPEWICEPGAADFVMLMFVLSAINPEFFSEVARRSVKLLKPGGLLLFRDYGRFDLAQLRQAKSGKAKLGDNFYVRGDGTRAYYFTTEELLDLFVKENGLEEVENRYHCREFTNRKMQLQMKRIWVQAKFRKPSQPSGSHQMPSVEETQSANPISKEAPGHGGDEAAEETSALIETSNPTAEGNRVNYTSEPPPGSRTMPAKAQGESSGTASLPQTGPSLSPPPLAGPLHPCFPLYRTWTL</sequence>
<evidence type="ECO:0000256" key="4">
    <source>
        <dbReference type="SAM" id="MobiDB-lite"/>
    </source>
</evidence>
<feature type="compositionally biased region" description="Polar residues" evidence="4">
    <location>
        <begin position="424"/>
        <end position="441"/>
    </location>
</feature>
<evidence type="ECO:0008006" key="6">
    <source>
        <dbReference type="Google" id="ProtNLM"/>
    </source>
</evidence>
<dbReference type="GO" id="GO:0008757">
    <property type="term" value="F:S-adenosylmethionine-dependent methyltransferase activity"/>
    <property type="evidence" value="ECO:0007669"/>
    <property type="project" value="UniProtKB-ARBA"/>
</dbReference>
<dbReference type="GO" id="GO:0008173">
    <property type="term" value="F:RNA methyltransferase activity"/>
    <property type="evidence" value="ECO:0007669"/>
    <property type="project" value="UniProtKB-ARBA"/>
</dbReference>
<protein>
    <recommendedName>
        <fullName evidence="6">Methyltransferase-like protein</fullName>
    </recommendedName>
</protein>
<dbReference type="GO" id="GO:0032259">
    <property type="term" value="P:methylation"/>
    <property type="evidence" value="ECO:0007669"/>
    <property type="project" value="UniProtKB-KW"/>
</dbReference>
<comment type="similarity">
    <text evidence="1">Belongs to the methyltransferase superfamily. METL family.</text>
</comment>
<proteinExistence type="inferred from homology"/>